<accession>A0ABZ1IMJ8</accession>
<organism evidence="2 3">
    <name type="scientific">Streptomyces nigra</name>
    <dbReference type="NCBI Taxonomy" id="1827580"/>
    <lineage>
        <taxon>Bacteria</taxon>
        <taxon>Bacillati</taxon>
        <taxon>Actinomycetota</taxon>
        <taxon>Actinomycetes</taxon>
        <taxon>Kitasatosporales</taxon>
        <taxon>Streptomycetaceae</taxon>
        <taxon>Streptomyces</taxon>
    </lineage>
</organism>
<evidence type="ECO:0000256" key="1">
    <source>
        <dbReference type="SAM" id="MobiDB-lite"/>
    </source>
</evidence>
<dbReference type="Proteomes" id="UP001622690">
    <property type="component" value="Chromosome"/>
</dbReference>
<keyword evidence="3" id="KW-1185">Reference proteome</keyword>
<evidence type="ECO:0008006" key="4">
    <source>
        <dbReference type="Google" id="ProtNLM"/>
    </source>
</evidence>
<reference evidence="2 3" key="1">
    <citation type="submission" date="2022-10" db="EMBL/GenBank/DDBJ databases">
        <title>The complete genomes of actinobacterial strains from the NBC collection.</title>
        <authorList>
            <person name="Joergensen T.S."/>
            <person name="Alvarez Arevalo M."/>
            <person name="Sterndorff E.B."/>
            <person name="Faurdal D."/>
            <person name="Vuksanovic O."/>
            <person name="Mourched A.-S."/>
            <person name="Charusanti P."/>
            <person name="Shaw S."/>
            <person name="Blin K."/>
            <person name="Weber T."/>
        </authorList>
    </citation>
    <scope>NUCLEOTIDE SEQUENCE [LARGE SCALE GENOMIC DNA]</scope>
    <source>
        <strain evidence="2 3">NBC_00206</strain>
    </source>
</reference>
<proteinExistence type="predicted"/>
<gene>
    <name evidence="2" type="ORF">OHU27_00105</name>
</gene>
<evidence type="ECO:0000313" key="2">
    <source>
        <dbReference type="EMBL" id="WTO80913.1"/>
    </source>
</evidence>
<sequence length="86" mass="9637">MKVLVVLRMSKVELYAAIRRDHRGGMSMRELECTHGVTWRTARKALDSAWPQPRKKLPPRASALDPYKPVVDASGGLQEPRLVVSA</sequence>
<dbReference type="RefSeq" id="WP_388608389.1">
    <property type="nucleotide sequence ID" value="NZ_CP108125.1"/>
</dbReference>
<feature type="region of interest" description="Disordered" evidence="1">
    <location>
        <begin position="51"/>
        <end position="72"/>
    </location>
</feature>
<protein>
    <recommendedName>
        <fullName evidence="4">HTH IS21-type domain-containing protein</fullName>
    </recommendedName>
</protein>
<dbReference type="EMBL" id="CP108125">
    <property type="protein sequence ID" value="WTO80913.1"/>
    <property type="molecule type" value="Genomic_DNA"/>
</dbReference>
<evidence type="ECO:0000313" key="3">
    <source>
        <dbReference type="Proteomes" id="UP001622690"/>
    </source>
</evidence>
<name>A0ABZ1IMJ8_9ACTN</name>